<evidence type="ECO:0000313" key="2">
    <source>
        <dbReference type="Proteomes" id="UP000663859"/>
    </source>
</evidence>
<comment type="caution">
    <text evidence="1">The sequence shown here is derived from an EMBL/GenBank/DDBJ whole genome shotgun (WGS) entry which is preliminary data.</text>
</comment>
<sequence>MGKEGHLLVPTESLPTGMVIVHGEAAQPDGVALYVRLCKRRADEPADLRETIGLGSPS</sequence>
<keyword evidence="2" id="KW-1185">Reference proteome</keyword>
<dbReference type="EMBL" id="CAJNOB010000056">
    <property type="protein sequence ID" value="CAF0703888.1"/>
    <property type="molecule type" value="Genomic_DNA"/>
</dbReference>
<protein>
    <submittedName>
        <fullName evidence="1">Uncharacterized protein</fullName>
    </submittedName>
</protein>
<evidence type="ECO:0000313" key="1">
    <source>
        <dbReference type="EMBL" id="CAF0703888.1"/>
    </source>
</evidence>
<gene>
    <name evidence="1" type="ORF">MPNT_60129</name>
</gene>
<name>A0A8J2BPC8_9BACT</name>
<dbReference type="RefSeq" id="WP_214096475.1">
    <property type="nucleotide sequence ID" value="NZ_CAJNOB010000056.1"/>
</dbReference>
<proteinExistence type="predicted"/>
<reference evidence="1" key="1">
    <citation type="submission" date="2021-02" db="EMBL/GenBank/DDBJ databases">
        <authorList>
            <person name="Cremers G."/>
            <person name="Picone N."/>
        </authorList>
    </citation>
    <scope>NUCLEOTIDE SEQUENCE</scope>
    <source>
        <strain evidence="1">PQ17</strain>
    </source>
</reference>
<accession>A0A8J2BPC8</accession>
<dbReference type="AlphaFoldDB" id="A0A8J2BPC8"/>
<organism evidence="1 2">
    <name type="scientific">Candidatus Methylacidithermus pantelleriae</name>
    <dbReference type="NCBI Taxonomy" id="2744239"/>
    <lineage>
        <taxon>Bacteria</taxon>
        <taxon>Pseudomonadati</taxon>
        <taxon>Verrucomicrobiota</taxon>
        <taxon>Methylacidiphilae</taxon>
        <taxon>Methylacidiphilales</taxon>
        <taxon>Methylacidiphilaceae</taxon>
        <taxon>Candidatus Methylacidithermus</taxon>
    </lineage>
</organism>
<dbReference type="Proteomes" id="UP000663859">
    <property type="component" value="Unassembled WGS sequence"/>
</dbReference>